<keyword evidence="1" id="KW-1133">Transmembrane helix</keyword>
<dbReference type="EMBL" id="AP019400">
    <property type="protein sequence ID" value="BBI34080.1"/>
    <property type="molecule type" value="Genomic_DNA"/>
</dbReference>
<gene>
    <name evidence="2" type="ORF">KCTCHS21_34790</name>
</gene>
<dbReference type="OrthoDB" id="9992367at2"/>
<keyword evidence="1" id="KW-0812">Transmembrane</keyword>
<dbReference type="KEGG" id="cohn:KCTCHS21_34790"/>
<evidence type="ECO:0000256" key="1">
    <source>
        <dbReference type="SAM" id="Phobius"/>
    </source>
</evidence>
<feature type="transmembrane region" description="Helical" evidence="1">
    <location>
        <begin position="16"/>
        <end position="41"/>
    </location>
</feature>
<reference evidence="2 3" key="1">
    <citation type="submission" date="2019-01" db="EMBL/GenBank/DDBJ databases">
        <title>Complete genome sequence of Cohnella hallensis HS21 isolated from Korean fir (Abies koreana) rhizospheric soil.</title>
        <authorList>
            <person name="Jiang L."/>
            <person name="Kang S.W."/>
            <person name="Kim S."/>
            <person name="Jung J."/>
            <person name="Kim C.Y."/>
            <person name="Kim D.H."/>
            <person name="Kim S.W."/>
            <person name="Lee J."/>
        </authorList>
    </citation>
    <scope>NUCLEOTIDE SEQUENCE [LARGE SCALE GENOMIC DNA]</scope>
    <source>
        <strain evidence="2 3">HS21</strain>
    </source>
</reference>
<evidence type="ECO:0000313" key="2">
    <source>
        <dbReference type="EMBL" id="BBI34080.1"/>
    </source>
</evidence>
<keyword evidence="3" id="KW-1185">Reference proteome</keyword>
<evidence type="ECO:0000313" key="3">
    <source>
        <dbReference type="Proteomes" id="UP000289856"/>
    </source>
</evidence>
<dbReference type="Proteomes" id="UP000289856">
    <property type="component" value="Chromosome"/>
</dbReference>
<name>A0A3T1D7L9_9BACL</name>
<dbReference type="RefSeq" id="WP_130610837.1">
    <property type="nucleotide sequence ID" value="NZ_AP019400.1"/>
</dbReference>
<accession>A0A3T1D7L9</accession>
<organism evidence="2 3">
    <name type="scientific">Cohnella abietis</name>
    <dbReference type="NCBI Taxonomy" id="2507935"/>
    <lineage>
        <taxon>Bacteria</taxon>
        <taxon>Bacillati</taxon>
        <taxon>Bacillota</taxon>
        <taxon>Bacilli</taxon>
        <taxon>Bacillales</taxon>
        <taxon>Paenibacillaceae</taxon>
        <taxon>Cohnella</taxon>
    </lineage>
</organism>
<feature type="transmembrane region" description="Helical" evidence="1">
    <location>
        <begin position="48"/>
        <end position="65"/>
    </location>
</feature>
<protein>
    <submittedName>
        <fullName evidence="2">Uncharacterized protein</fullName>
    </submittedName>
</protein>
<dbReference type="AlphaFoldDB" id="A0A3T1D7L9"/>
<sequence>MDEAFKEITNMMQSGAWLIAKILFIYILLPEILALIVIGGVLRIRGELFKILMMAVTLLCGYLFYRFGLHQLVNEVDNITQ</sequence>
<keyword evidence="1" id="KW-0472">Membrane</keyword>
<proteinExistence type="predicted"/>